<evidence type="ECO:0000313" key="1">
    <source>
        <dbReference type="EMBL" id="KIJ25696.1"/>
    </source>
</evidence>
<name>A0A0C9UJW7_SPHS4</name>
<evidence type="ECO:0000313" key="2">
    <source>
        <dbReference type="Proteomes" id="UP000054279"/>
    </source>
</evidence>
<dbReference type="Gene3D" id="3.40.50.1820">
    <property type="entry name" value="alpha/beta hydrolase"/>
    <property type="match status" value="1"/>
</dbReference>
<dbReference type="Proteomes" id="UP000054279">
    <property type="component" value="Unassembled WGS sequence"/>
</dbReference>
<protein>
    <submittedName>
        <fullName evidence="1">Uncharacterized protein</fullName>
    </submittedName>
</protein>
<dbReference type="OrthoDB" id="1149618at2759"/>
<organism evidence="1 2">
    <name type="scientific">Sphaerobolus stellatus (strain SS14)</name>
    <dbReference type="NCBI Taxonomy" id="990650"/>
    <lineage>
        <taxon>Eukaryota</taxon>
        <taxon>Fungi</taxon>
        <taxon>Dikarya</taxon>
        <taxon>Basidiomycota</taxon>
        <taxon>Agaricomycotina</taxon>
        <taxon>Agaricomycetes</taxon>
        <taxon>Phallomycetidae</taxon>
        <taxon>Geastrales</taxon>
        <taxon>Sphaerobolaceae</taxon>
        <taxon>Sphaerobolus</taxon>
    </lineage>
</organism>
<accession>A0A0C9UJW7</accession>
<keyword evidence="2" id="KW-1185">Reference proteome</keyword>
<dbReference type="HOGENOM" id="CLU_034763_0_0_1"/>
<dbReference type="SUPFAM" id="SSF53474">
    <property type="entry name" value="alpha/beta-Hydrolases"/>
    <property type="match status" value="1"/>
</dbReference>
<dbReference type="AlphaFoldDB" id="A0A0C9UJW7"/>
<gene>
    <name evidence="1" type="ORF">M422DRAFT_273327</name>
</gene>
<sequence>MHAPVPPNSLGLKQTFQIFGQLCQPVNGPLNLPAPVQVLIHGQTYTNQYWNGFQNYSYVDSSCSRGVSSFVYDNICAGLSSHPASSEDCQLPTAAAVASSIASKLKDGSLAKTLLGTPRPFTKVFGIGHSLGSLTLNFAVIQDGILSPFTGIILTSDIHIANAIGFNVSALISGVCIPLRCNEELRLIFYGTQDTFNPSMPQLDFLTEDVGSIWILTQILNSNTPTSFRGPATSVVGALDGSQCFPCDQPTLQAQEKVFFPNADLKVIWNV</sequence>
<reference evidence="1 2" key="1">
    <citation type="submission" date="2014-06" db="EMBL/GenBank/DDBJ databases">
        <title>Evolutionary Origins and Diversification of the Mycorrhizal Mutualists.</title>
        <authorList>
            <consortium name="DOE Joint Genome Institute"/>
            <consortium name="Mycorrhizal Genomics Consortium"/>
            <person name="Kohler A."/>
            <person name="Kuo A."/>
            <person name="Nagy L.G."/>
            <person name="Floudas D."/>
            <person name="Copeland A."/>
            <person name="Barry K.W."/>
            <person name="Cichocki N."/>
            <person name="Veneault-Fourrey C."/>
            <person name="LaButti K."/>
            <person name="Lindquist E.A."/>
            <person name="Lipzen A."/>
            <person name="Lundell T."/>
            <person name="Morin E."/>
            <person name="Murat C."/>
            <person name="Riley R."/>
            <person name="Ohm R."/>
            <person name="Sun H."/>
            <person name="Tunlid A."/>
            <person name="Henrissat B."/>
            <person name="Grigoriev I.V."/>
            <person name="Hibbett D.S."/>
            <person name="Martin F."/>
        </authorList>
    </citation>
    <scope>NUCLEOTIDE SEQUENCE [LARGE SCALE GENOMIC DNA]</scope>
    <source>
        <strain evidence="1 2">SS14</strain>
    </source>
</reference>
<dbReference type="EMBL" id="KN837402">
    <property type="protein sequence ID" value="KIJ25696.1"/>
    <property type="molecule type" value="Genomic_DNA"/>
</dbReference>
<proteinExistence type="predicted"/>
<dbReference type="InterPro" id="IPR029058">
    <property type="entry name" value="AB_hydrolase_fold"/>
</dbReference>